<dbReference type="AlphaFoldDB" id="A0AAN7UK72"/>
<evidence type="ECO:0000256" key="1">
    <source>
        <dbReference type="SAM" id="Phobius"/>
    </source>
</evidence>
<keyword evidence="1" id="KW-0472">Membrane</keyword>
<dbReference type="EMBL" id="JAWHQM010000013">
    <property type="protein sequence ID" value="KAK5629982.1"/>
    <property type="molecule type" value="Genomic_DNA"/>
</dbReference>
<comment type="caution">
    <text evidence="2">The sequence shown here is derived from an EMBL/GenBank/DDBJ whole genome shotgun (WGS) entry which is preliminary data.</text>
</comment>
<name>A0AAN7UK72_9PEZI</name>
<organism evidence="2 3">
    <name type="scientific">Xylaria bambusicola</name>
    <dbReference type="NCBI Taxonomy" id="326684"/>
    <lineage>
        <taxon>Eukaryota</taxon>
        <taxon>Fungi</taxon>
        <taxon>Dikarya</taxon>
        <taxon>Ascomycota</taxon>
        <taxon>Pezizomycotina</taxon>
        <taxon>Sordariomycetes</taxon>
        <taxon>Xylariomycetidae</taxon>
        <taxon>Xylariales</taxon>
        <taxon>Xylariaceae</taxon>
        <taxon>Xylaria</taxon>
    </lineage>
</organism>
<keyword evidence="1" id="KW-1133">Transmembrane helix</keyword>
<sequence>MSVQLVSPLISPIYADTSCGVQQIQPKKILSIWIVTLTDYASQCHKFLLDGGRHVSVSTHADVVDIVSQIHQDKERTSLHQQVSRQLGGGCPNTHNSVNGSLNLCSRLLIMTSIGEPPLGTDGPNTIRWDTGTLRDFTDSYFGPANSGVQLHPDNAQIGRIFTALNLTKIGGMRIEWTRNLADHLRLVDDDNTVSIFDCVGFLKFQRTVRKQLFPPGFIDETLRTLALLLPQNDTRTQGWIATQVEAHELDPQLAECGSLNTHARRFENFSYWNNRLVVLKQALDEARPQTLSQWWHDRRNGVQWYTFWVAILVFLVTIVFGLVQSVEGALQVYLSWQALRQAG</sequence>
<feature type="transmembrane region" description="Helical" evidence="1">
    <location>
        <begin position="305"/>
        <end position="324"/>
    </location>
</feature>
<evidence type="ECO:0000313" key="2">
    <source>
        <dbReference type="EMBL" id="KAK5629982.1"/>
    </source>
</evidence>
<gene>
    <name evidence="2" type="ORF">RRF57_005697</name>
</gene>
<protein>
    <submittedName>
        <fullName evidence="2">Uncharacterized protein</fullName>
    </submittedName>
</protein>
<evidence type="ECO:0000313" key="3">
    <source>
        <dbReference type="Proteomes" id="UP001305414"/>
    </source>
</evidence>
<proteinExistence type="predicted"/>
<dbReference type="Proteomes" id="UP001305414">
    <property type="component" value="Unassembled WGS sequence"/>
</dbReference>
<reference evidence="2 3" key="1">
    <citation type="submission" date="2023-10" db="EMBL/GenBank/DDBJ databases">
        <title>Draft genome sequence of Xylaria bambusicola isolate GMP-LS, the root and basal stem rot pathogen of sugarcane in Indonesia.</title>
        <authorList>
            <person name="Selvaraj P."/>
            <person name="Muralishankar V."/>
            <person name="Muruganantham S."/>
            <person name="Sp S."/>
            <person name="Haryani S."/>
            <person name="Lau K.J.X."/>
            <person name="Naqvi N.I."/>
        </authorList>
    </citation>
    <scope>NUCLEOTIDE SEQUENCE [LARGE SCALE GENOMIC DNA]</scope>
    <source>
        <strain evidence="2">GMP-LS</strain>
    </source>
</reference>
<accession>A0AAN7UK72</accession>
<keyword evidence="1" id="KW-0812">Transmembrane</keyword>
<keyword evidence="3" id="KW-1185">Reference proteome</keyword>